<dbReference type="Pfam" id="PF00483">
    <property type="entry name" value="NTP_transferase"/>
    <property type="match status" value="1"/>
</dbReference>
<gene>
    <name evidence="3" type="ORF">GCM10010918_46260</name>
</gene>
<dbReference type="RefSeq" id="WP_188891945.1">
    <property type="nucleotide sequence ID" value="NZ_BMHY01000011.1"/>
</dbReference>
<reference evidence="3 4" key="1">
    <citation type="journal article" date="2014" name="Int. J. Syst. Evol. Microbiol.">
        <title>Complete genome sequence of Corynebacterium casei LMG S-19264T (=DSM 44701T), isolated from a smear-ripened cheese.</title>
        <authorList>
            <consortium name="US DOE Joint Genome Institute (JGI-PGF)"/>
            <person name="Walter F."/>
            <person name="Albersmeier A."/>
            <person name="Kalinowski J."/>
            <person name="Ruckert C."/>
        </authorList>
    </citation>
    <scope>NUCLEOTIDE SEQUENCE [LARGE SCALE GENOMIC DNA]</scope>
    <source>
        <strain evidence="3 4">CGMCC 1.15286</strain>
    </source>
</reference>
<evidence type="ECO:0000259" key="1">
    <source>
        <dbReference type="Pfam" id="PF00483"/>
    </source>
</evidence>
<dbReference type="InterPro" id="IPR029044">
    <property type="entry name" value="Nucleotide-diphossugar_trans"/>
</dbReference>
<dbReference type="Pfam" id="PF22640">
    <property type="entry name" value="ManC_GMP_beta-helix"/>
    <property type="match status" value="1"/>
</dbReference>
<dbReference type="GO" id="GO:0004475">
    <property type="term" value="F:mannose-1-phosphate guanylyltransferase (GTP) activity"/>
    <property type="evidence" value="ECO:0007669"/>
    <property type="project" value="InterPro"/>
</dbReference>
<dbReference type="CDD" id="cd02509">
    <property type="entry name" value="GDP-M1P_Guanylyltransferase"/>
    <property type="match status" value="1"/>
</dbReference>
<name>A0A917HM61_9BACL</name>
<dbReference type="AlphaFoldDB" id="A0A917HM61"/>
<keyword evidence="4" id="KW-1185">Reference proteome</keyword>
<dbReference type="InterPro" id="IPR005835">
    <property type="entry name" value="NTP_transferase_dom"/>
</dbReference>
<keyword evidence="3" id="KW-0808">Transferase</keyword>
<dbReference type="PANTHER" id="PTHR46390">
    <property type="entry name" value="MANNOSE-1-PHOSPHATE GUANYLYLTRANSFERASE"/>
    <property type="match status" value="1"/>
</dbReference>
<dbReference type="Gene3D" id="3.90.550.10">
    <property type="entry name" value="Spore Coat Polysaccharide Biosynthesis Protein SpsA, Chain A"/>
    <property type="match status" value="1"/>
</dbReference>
<dbReference type="EMBL" id="BMHY01000011">
    <property type="protein sequence ID" value="GGG83390.1"/>
    <property type="molecule type" value="Genomic_DNA"/>
</dbReference>
<evidence type="ECO:0000259" key="2">
    <source>
        <dbReference type="Pfam" id="PF22640"/>
    </source>
</evidence>
<dbReference type="GO" id="GO:0009298">
    <property type="term" value="P:GDP-mannose biosynthetic process"/>
    <property type="evidence" value="ECO:0007669"/>
    <property type="project" value="TreeGrafter"/>
</dbReference>
<dbReference type="InterPro" id="IPR049577">
    <property type="entry name" value="GMPP_N"/>
</dbReference>
<dbReference type="Proteomes" id="UP000600247">
    <property type="component" value="Unassembled WGS sequence"/>
</dbReference>
<sequence>MKAVIMAGGKGTRFWPRSTADKPKQFLALTSEYATMLQMTYDRFRSALAEEDVYVAVSENYLSIVREQLPTLPLEQLIIEPDQRDTAPCIAITADFFMKRGLDDVIVTAPSDQYIPDADELMEALRIAEAAAKDTGVVVTLGIVPTRAETGYGYIEASEATADKKYGSRVKEVTAFIEKPSKEKAEILIQSSNIYWNSGIFIWRPSTIAGYMERYQPEMWRIFRQEGAALQEAYRKLPKLSIDYAIIEKLELLYTIPIEFTWDDVGTWTSLERVFETDDDGNMVFGRIYPLSTRRSIVYSEQQKVVVIGVEDLIIVSTGEGLLICHKSEEQKVKQAIEAMNSDQEDREA</sequence>
<dbReference type="InterPro" id="IPR054566">
    <property type="entry name" value="ManC/GMP-like_b-helix"/>
</dbReference>
<proteinExistence type="predicted"/>
<dbReference type="PANTHER" id="PTHR46390:SF1">
    <property type="entry name" value="MANNOSE-1-PHOSPHATE GUANYLYLTRANSFERASE"/>
    <property type="match status" value="1"/>
</dbReference>
<evidence type="ECO:0000313" key="3">
    <source>
        <dbReference type="EMBL" id="GGG83390.1"/>
    </source>
</evidence>
<accession>A0A917HM61</accession>
<protein>
    <submittedName>
        <fullName evidence="3">Mannose-1-phosphate guanylyltransferase</fullName>
    </submittedName>
</protein>
<feature type="domain" description="Nucleotidyl transferase" evidence="1">
    <location>
        <begin position="2"/>
        <end position="278"/>
    </location>
</feature>
<dbReference type="SUPFAM" id="SSF159283">
    <property type="entry name" value="Guanosine diphospho-D-mannose pyrophosphorylase/mannose-6-phosphate isomerase linker domain"/>
    <property type="match status" value="1"/>
</dbReference>
<evidence type="ECO:0000313" key="4">
    <source>
        <dbReference type="Proteomes" id="UP000600247"/>
    </source>
</evidence>
<dbReference type="InterPro" id="IPR051161">
    <property type="entry name" value="Mannose-6P_isomerase_type2"/>
</dbReference>
<feature type="domain" description="MannoseP isomerase/GMP-like beta-helix" evidence="2">
    <location>
        <begin position="291"/>
        <end position="338"/>
    </location>
</feature>
<comment type="caution">
    <text evidence="3">The sequence shown here is derived from an EMBL/GenBank/DDBJ whole genome shotgun (WGS) entry which is preliminary data.</text>
</comment>
<dbReference type="SUPFAM" id="SSF53448">
    <property type="entry name" value="Nucleotide-diphospho-sugar transferases"/>
    <property type="match status" value="1"/>
</dbReference>
<organism evidence="3 4">
    <name type="scientific">Paenibacillus radicis</name>
    <name type="common">ex Gao et al. 2016</name>
    <dbReference type="NCBI Taxonomy" id="1737354"/>
    <lineage>
        <taxon>Bacteria</taxon>
        <taxon>Bacillati</taxon>
        <taxon>Bacillota</taxon>
        <taxon>Bacilli</taxon>
        <taxon>Bacillales</taxon>
        <taxon>Paenibacillaceae</taxon>
        <taxon>Paenibacillus</taxon>
    </lineage>
</organism>
<keyword evidence="3" id="KW-0548">Nucleotidyltransferase</keyword>